<accession>A0ABD0QX89</accession>
<name>A0ABD0QX89_CIRMR</name>
<reference evidence="3 4" key="1">
    <citation type="submission" date="2024-05" db="EMBL/GenBank/DDBJ databases">
        <title>Genome sequencing and assembly of Indian major carp, Cirrhinus mrigala (Hamilton, 1822).</title>
        <authorList>
            <person name="Mohindra V."/>
            <person name="Chowdhury L.M."/>
            <person name="Lal K."/>
            <person name="Jena J.K."/>
        </authorList>
    </citation>
    <scope>NUCLEOTIDE SEQUENCE [LARGE SCALE GENOMIC DNA]</scope>
    <source>
        <strain evidence="3">CM1030</strain>
        <tissue evidence="3">Blood</tissue>
    </source>
</reference>
<feature type="domain" description="Periplakin/Envoplakin N-terminal" evidence="2">
    <location>
        <begin position="1"/>
        <end position="51"/>
    </location>
</feature>
<evidence type="ECO:0000256" key="1">
    <source>
        <dbReference type="ARBA" id="ARBA00009109"/>
    </source>
</evidence>
<organism evidence="3 4">
    <name type="scientific">Cirrhinus mrigala</name>
    <name type="common">Mrigala</name>
    <dbReference type="NCBI Taxonomy" id="683832"/>
    <lineage>
        <taxon>Eukaryota</taxon>
        <taxon>Metazoa</taxon>
        <taxon>Chordata</taxon>
        <taxon>Craniata</taxon>
        <taxon>Vertebrata</taxon>
        <taxon>Euteleostomi</taxon>
        <taxon>Actinopterygii</taxon>
        <taxon>Neopterygii</taxon>
        <taxon>Teleostei</taxon>
        <taxon>Ostariophysi</taxon>
        <taxon>Cypriniformes</taxon>
        <taxon>Cyprinidae</taxon>
        <taxon>Labeoninae</taxon>
        <taxon>Labeonini</taxon>
        <taxon>Cirrhinus</taxon>
    </lineage>
</organism>
<dbReference type="AlphaFoldDB" id="A0ABD0QX89"/>
<keyword evidence="4" id="KW-1185">Reference proteome</keyword>
<sequence>DADHEKNNRKLQHQKENADLLGRAEGLLKDLFLDMDKAKKMKHPQAGEIEN</sequence>
<evidence type="ECO:0000313" key="3">
    <source>
        <dbReference type="EMBL" id="KAL0190844.1"/>
    </source>
</evidence>
<gene>
    <name evidence="3" type="ORF">M9458_013542</name>
</gene>
<comment type="similarity">
    <text evidence="1">Belongs to the plakin or cytolinker family.</text>
</comment>
<dbReference type="Gene3D" id="1.20.58.60">
    <property type="match status" value="1"/>
</dbReference>
<feature type="non-terminal residue" evidence="3">
    <location>
        <position position="51"/>
    </location>
</feature>
<proteinExistence type="inferred from homology"/>
<evidence type="ECO:0000259" key="2">
    <source>
        <dbReference type="Pfam" id="PF23160"/>
    </source>
</evidence>
<dbReference type="InterPro" id="IPR055419">
    <property type="entry name" value="Spectrin_PEPL/EVPL"/>
</dbReference>
<feature type="non-terminal residue" evidence="3">
    <location>
        <position position="1"/>
    </location>
</feature>
<dbReference type="EMBL" id="JAMKFB020000006">
    <property type="protein sequence ID" value="KAL0190844.1"/>
    <property type="molecule type" value="Genomic_DNA"/>
</dbReference>
<evidence type="ECO:0000313" key="4">
    <source>
        <dbReference type="Proteomes" id="UP001529510"/>
    </source>
</evidence>
<dbReference type="Pfam" id="PF23160">
    <property type="entry name" value="Spectrin_1st_PEPL"/>
    <property type="match status" value="1"/>
</dbReference>
<protein>
    <recommendedName>
        <fullName evidence="2">Periplakin/Envoplakin N-terminal domain-containing protein</fullName>
    </recommendedName>
</protein>
<comment type="caution">
    <text evidence="3">The sequence shown here is derived from an EMBL/GenBank/DDBJ whole genome shotgun (WGS) entry which is preliminary data.</text>
</comment>
<dbReference type="Proteomes" id="UP001529510">
    <property type="component" value="Unassembled WGS sequence"/>
</dbReference>